<dbReference type="InterPro" id="IPR042197">
    <property type="entry name" value="Apaf_helical"/>
</dbReference>
<evidence type="ECO:0000256" key="6">
    <source>
        <dbReference type="SAM" id="Coils"/>
    </source>
</evidence>
<dbReference type="Gene3D" id="1.10.8.430">
    <property type="entry name" value="Helical domain of apoptotic protease-activating factors"/>
    <property type="match status" value="1"/>
</dbReference>
<evidence type="ECO:0000256" key="1">
    <source>
        <dbReference type="ARBA" id="ARBA00022614"/>
    </source>
</evidence>
<dbReference type="PANTHER" id="PTHR36766:SF42">
    <property type="entry name" value="NB-ARC DOMAIN DISEASE RESISTANCE PROTEIN"/>
    <property type="match status" value="1"/>
</dbReference>
<dbReference type="InterPro" id="IPR032675">
    <property type="entry name" value="LRR_dom_sf"/>
</dbReference>
<feature type="domain" description="Disease resistance N-terminal" evidence="8">
    <location>
        <begin position="5"/>
        <end position="96"/>
    </location>
</feature>
<feature type="coiled-coil region" evidence="6">
    <location>
        <begin position="724"/>
        <end position="751"/>
    </location>
</feature>
<organism evidence="12 13">
    <name type="scientific">Medicago truncatula</name>
    <name type="common">Barrel medic</name>
    <name type="synonym">Medicago tribuloides</name>
    <dbReference type="NCBI Taxonomy" id="3880"/>
    <lineage>
        <taxon>Eukaryota</taxon>
        <taxon>Viridiplantae</taxon>
        <taxon>Streptophyta</taxon>
        <taxon>Embryophyta</taxon>
        <taxon>Tracheophyta</taxon>
        <taxon>Spermatophyta</taxon>
        <taxon>Magnoliopsida</taxon>
        <taxon>eudicotyledons</taxon>
        <taxon>Gunneridae</taxon>
        <taxon>Pentapetalae</taxon>
        <taxon>rosids</taxon>
        <taxon>fabids</taxon>
        <taxon>Fabales</taxon>
        <taxon>Fabaceae</taxon>
        <taxon>Papilionoideae</taxon>
        <taxon>50 kb inversion clade</taxon>
        <taxon>NPAAA clade</taxon>
        <taxon>Hologalegina</taxon>
        <taxon>IRL clade</taxon>
        <taxon>Trifolieae</taxon>
        <taxon>Medicago</taxon>
    </lineage>
</organism>
<dbReference type="AlphaFoldDB" id="A0A396HUR5"/>
<dbReference type="SUPFAM" id="SSF52540">
    <property type="entry name" value="P-loop containing nucleoside triphosphate hydrolases"/>
    <property type="match status" value="1"/>
</dbReference>
<reference evidence="13" key="1">
    <citation type="journal article" date="2018" name="Nat. Plants">
        <title>Whole-genome landscape of Medicago truncatula symbiotic genes.</title>
        <authorList>
            <person name="Pecrix Y."/>
            <person name="Staton S.E."/>
            <person name="Sallet E."/>
            <person name="Lelandais-Briere C."/>
            <person name="Moreau S."/>
            <person name="Carrere S."/>
            <person name="Blein T."/>
            <person name="Jardinaud M.F."/>
            <person name="Latrasse D."/>
            <person name="Zouine M."/>
            <person name="Zahm M."/>
            <person name="Kreplak J."/>
            <person name="Mayjonade B."/>
            <person name="Satge C."/>
            <person name="Perez M."/>
            <person name="Cauet S."/>
            <person name="Marande W."/>
            <person name="Chantry-Darmon C."/>
            <person name="Lopez-Roques C."/>
            <person name="Bouchez O."/>
            <person name="Berard A."/>
            <person name="Debelle F."/>
            <person name="Munos S."/>
            <person name="Bendahmane A."/>
            <person name="Berges H."/>
            <person name="Niebel A."/>
            <person name="Buitink J."/>
            <person name="Frugier F."/>
            <person name="Benhamed M."/>
            <person name="Crespi M."/>
            <person name="Gouzy J."/>
            <person name="Gamas P."/>
        </authorList>
    </citation>
    <scope>NUCLEOTIDE SEQUENCE [LARGE SCALE GENOMIC DNA]</scope>
    <source>
        <strain evidence="13">cv. Jemalong A17</strain>
    </source>
</reference>
<evidence type="ECO:0000256" key="3">
    <source>
        <dbReference type="ARBA" id="ARBA00022741"/>
    </source>
</evidence>
<dbReference type="FunFam" id="3.40.50.300:FF:001091">
    <property type="entry name" value="Probable disease resistance protein At1g61300"/>
    <property type="match status" value="1"/>
</dbReference>
<dbReference type="PRINTS" id="PR00364">
    <property type="entry name" value="DISEASERSIST"/>
</dbReference>
<keyword evidence="2" id="KW-0677">Repeat</keyword>
<dbReference type="InterPro" id="IPR002182">
    <property type="entry name" value="NB-ARC"/>
</dbReference>
<dbReference type="Gene3D" id="3.40.50.300">
    <property type="entry name" value="P-loop containing nucleotide triphosphate hydrolases"/>
    <property type="match status" value="1"/>
</dbReference>
<dbReference type="SUPFAM" id="SSF52047">
    <property type="entry name" value="RNI-like"/>
    <property type="match status" value="1"/>
</dbReference>
<dbReference type="InterPro" id="IPR057135">
    <property type="entry name" value="At4g27190-like_LRR"/>
</dbReference>
<comment type="caution">
    <text evidence="12">The sequence shown here is derived from an EMBL/GenBank/DDBJ whole genome shotgun (WGS) entry which is preliminary data.</text>
</comment>
<keyword evidence="5" id="KW-0067">ATP-binding</keyword>
<keyword evidence="12" id="KW-0378">Hydrolase</keyword>
<protein>
    <submittedName>
        <fullName evidence="12">Putative P-loop containing nucleoside triphosphate hydrolase, leucine-rich repeat domain, L</fullName>
    </submittedName>
</protein>
<evidence type="ECO:0000259" key="9">
    <source>
        <dbReference type="Pfam" id="PF23247"/>
    </source>
</evidence>
<feature type="domain" description="Disease resistance protein winged helix" evidence="10">
    <location>
        <begin position="430"/>
        <end position="501"/>
    </location>
</feature>
<dbReference type="Pfam" id="PF18052">
    <property type="entry name" value="Rx_N"/>
    <property type="match status" value="1"/>
</dbReference>
<dbReference type="GO" id="GO:0005524">
    <property type="term" value="F:ATP binding"/>
    <property type="evidence" value="ECO:0007669"/>
    <property type="project" value="UniProtKB-KW"/>
</dbReference>
<evidence type="ECO:0000256" key="2">
    <source>
        <dbReference type="ARBA" id="ARBA00022737"/>
    </source>
</evidence>
<sequence length="1126" mass="128590">MAEAVVEVVLDNLSILIRKELGLFLGFDQDLKRLDSSLKTIKATLEDAEEQQFTNNERGSAIKVWLLNLKDAAYILDDILDECATEALEMEYKASKFGLSHKVQSFLFSSFHPKHVAFRYKLAKKMRRIRERLDQIAFEKSGFHLTEMVRERRGGVLEWRQTTSIINQTLVHGRDEDKDKIVDFLIGDAAKLENLSVYPIVGLGGLGKTVLAKLIFNHESIVNHFELRIWVYVSEEFNLKRIVKSILETATKKSCKDLDLETLQIKLQKVLRTKRYLLILDDVWNDKQEKWYDLKSLLVCGGKGSSVLVTTRLAKVGQIMGTMPLHDLSRLSDKDCWKLFKQRAFGPNEVEQEELVVIGKEIVNKCGGVPLAAIALGSLLRFKREEKEWLYVKKSKLWSLQGENSVMPALRLSYFNLPIKLRQCFSFCALFPKGETISKKMIIELWICNGFISSNQMLEAEDVGHEVCNELYWRSLFQHTETGEFGQSAVFKMHDFVHDLAESVAREVCCITDYNDLPTMSESIRHLLVYKPKSFEETDSLHLHHVNSLKTYMEWNFDVFDAGQLSPQVLECYSLRVLLMNGLNNLSTSIGRLKYLRYLDISGGHFDTLPKSICKLCNLEVLNLDHCYFLQKLPDSLTRLKALRQLSLIDCDSLTSLPPHIGKLTSLKTLSKYIVGNEKGFKLEELGQLNLKGELHIKNLERVKSVTDAKKANMSRKKLNQLWLSWERNEASQLEENIEQILEALQPYTQQLHSFGVGGYTGARFPQWISSPSLKDLSSLELVDCKNCLNFPELQRLPSLKYLRISNMIHITYLFEVSYDGEGLMALKSLFLEKLPSLIKLSREETKNMFPSLKALEITECPNLLGLPWLPSLSGLYINGKYNQELPSSIHKLGNLESLHFSNNEDLIYFSEGVLQNMASSVKTLGFHHHSELKIVPAQLIHLHALEELYIDNCRNINSLSNEVLQELHSLKVLDILGCHKFNMSLGFQYLTCLKTLAIGSCSEVEGFHKALQHMTTLRSLTLSDLPNLESFPEGFENLTLLRELMIYMCPKLASLPTNIQHLSGLEKLSIYSCPELEKRCQKEIGKDWPKIAHVEYIDIQNEEVMYGGHGGGYFDGDAGFLWSSL</sequence>
<feature type="domain" description="Disease resistance protein At4g27190-like leucine-rich repeats" evidence="9">
    <location>
        <begin position="937"/>
        <end position="1074"/>
    </location>
</feature>
<dbReference type="Gramene" id="rna30256">
    <property type="protein sequence ID" value="RHN55125.1"/>
    <property type="gene ID" value="gene30256"/>
</dbReference>
<feature type="domain" description="NB-ARC" evidence="7">
    <location>
        <begin position="176"/>
        <end position="345"/>
    </location>
</feature>
<dbReference type="GO" id="GO:0016787">
    <property type="term" value="F:hydrolase activity"/>
    <property type="evidence" value="ECO:0007669"/>
    <property type="project" value="UniProtKB-KW"/>
</dbReference>
<evidence type="ECO:0000259" key="7">
    <source>
        <dbReference type="Pfam" id="PF00931"/>
    </source>
</evidence>
<dbReference type="Proteomes" id="UP000265566">
    <property type="component" value="Chromosome 5"/>
</dbReference>
<dbReference type="InterPro" id="IPR056789">
    <property type="entry name" value="LRR_R13L1-DRL21"/>
</dbReference>
<evidence type="ECO:0000259" key="8">
    <source>
        <dbReference type="Pfam" id="PF18052"/>
    </source>
</evidence>
<dbReference type="InterPro" id="IPR036388">
    <property type="entry name" value="WH-like_DNA-bd_sf"/>
</dbReference>
<proteinExistence type="predicted"/>
<dbReference type="GO" id="GO:0051707">
    <property type="term" value="P:response to other organism"/>
    <property type="evidence" value="ECO:0007669"/>
    <property type="project" value="UniProtKB-ARBA"/>
</dbReference>
<dbReference type="CDD" id="cd14798">
    <property type="entry name" value="RX-CC_like"/>
    <property type="match status" value="1"/>
</dbReference>
<feature type="domain" description="R13L1/DRL21-like LRR repeat region" evidence="11">
    <location>
        <begin position="683"/>
        <end position="808"/>
    </location>
</feature>
<dbReference type="InterPro" id="IPR041118">
    <property type="entry name" value="Rx_N"/>
</dbReference>
<keyword evidence="1" id="KW-0433">Leucine-rich repeat</keyword>
<dbReference type="Gene3D" id="3.80.10.10">
    <property type="entry name" value="Ribonuclease Inhibitor"/>
    <property type="match status" value="3"/>
</dbReference>
<dbReference type="InterPro" id="IPR038005">
    <property type="entry name" value="RX-like_CC"/>
</dbReference>
<dbReference type="Pfam" id="PF23247">
    <property type="entry name" value="LRR_RPS2"/>
    <property type="match status" value="1"/>
</dbReference>
<dbReference type="EMBL" id="PSQE01000005">
    <property type="protein sequence ID" value="RHN55125.1"/>
    <property type="molecule type" value="Genomic_DNA"/>
</dbReference>
<dbReference type="FunFam" id="1.10.10.10:FF:000322">
    <property type="entry name" value="Probable disease resistance protein At1g63360"/>
    <property type="match status" value="1"/>
</dbReference>
<keyword evidence="3" id="KW-0547">Nucleotide-binding</keyword>
<dbReference type="Pfam" id="PF23559">
    <property type="entry name" value="WHD_DRP"/>
    <property type="match status" value="1"/>
</dbReference>
<evidence type="ECO:0000313" key="12">
    <source>
        <dbReference type="EMBL" id="RHN55125.1"/>
    </source>
</evidence>
<dbReference type="GO" id="GO:0043531">
    <property type="term" value="F:ADP binding"/>
    <property type="evidence" value="ECO:0007669"/>
    <property type="project" value="InterPro"/>
</dbReference>
<evidence type="ECO:0000259" key="11">
    <source>
        <dbReference type="Pfam" id="PF25019"/>
    </source>
</evidence>
<keyword evidence="4" id="KW-0611">Plant defense</keyword>
<dbReference type="Gene3D" id="1.20.5.4130">
    <property type="match status" value="1"/>
</dbReference>
<dbReference type="GO" id="GO:0006952">
    <property type="term" value="P:defense response"/>
    <property type="evidence" value="ECO:0007669"/>
    <property type="project" value="UniProtKB-KW"/>
</dbReference>
<dbReference type="Gene3D" id="1.10.10.10">
    <property type="entry name" value="Winged helix-like DNA-binding domain superfamily/Winged helix DNA-binding domain"/>
    <property type="match status" value="1"/>
</dbReference>
<keyword evidence="6" id="KW-0175">Coiled coil</keyword>
<dbReference type="InterPro" id="IPR058922">
    <property type="entry name" value="WHD_DRP"/>
</dbReference>
<dbReference type="PANTHER" id="PTHR36766">
    <property type="entry name" value="PLANT BROAD-SPECTRUM MILDEW RESISTANCE PROTEIN RPW8"/>
    <property type="match status" value="1"/>
</dbReference>
<accession>A0A396HUR5</accession>
<evidence type="ECO:0000259" key="10">
    <source>
        <dbReference type="Pfam" id="PF23559"/>
    </source>
</evidence>
<name>A0A396HUR5_MEDTR</name>
<gene>
    <name evidence="12" type="ORF">MtrunA17_Chr5g0414311</name>
</gene>
<dbReference type="SUPFAM" id="SSF52058">
    <property type="entry name" value="L domain-like"/>
    <property type="match status" value="1"/>
</dbReference>
<evidence type="ECO:0000256" key="5">
    <source>
        <dbReference type="ARBA" id="ARBA00022840"/>
    </source>
</evidence>
<evidence type="ECO:0000313" key="13">
    <source>
        <dbReference type="Proteomes" id="UP000265566"/>
    </source>
</evidence>
<dbReference type="Pfam" id="PF25019">
    <property type="entry name" value="LRR_R13L1-DRL21"/>
    <property type="match status" value="1"/>
</dbReference>
<dbReference type="InterPro" id="IPR027417">
    <property type="entry name" value="P-loop_NTPase"/>
</dbReference>
<evidence type="ECO:0000256" key="4">
    <source>
        <dbReference type="ARBA" id="ARBA00022821"/>
    </source>
</evidence>
<dbReference type="Pfam" id="PF00931">
    <property type="entry name" value="NB-ARC"/>
    <property type="match status" value="1"/>
</dbReference>
<dbReference type="OrthoDB" id="2973320at2759"/>